<name>A0ABW9A2S8_9BURK</name>
<dbReference type="InterPro" id="IPR029058">
    <property type="entry name" value="AB_hydrolase_fold"/>
</dbReference>
<sequence length="219" mass="24343">MTEISCSIGDLYGKNCCRELRGPRMPVLIHLHGAFGFSDSEVALSAIARKAGFAFFAPDSFSRKMRFSNCELNSCEIGQFPIADLYRRAELLYAVERIRDHPFIDSARLVISGFSEGGAAVAIWGGEVEAAAYVVAGWSCSAPETWGWAGGLRTPDDRPVLHIQAERDPWFLREGWQHIVGCHGPWVRELILDSDEHHVYRTAAAQNAALTFLEDIRDS</sequence>
<evidence type="ECO:0000313" key="2">
    <source>
        <dbReference type="Proteomes" id="UP001629249"/>
    </source>
</evidence>
<dbReference type="EMBL" id="JAQQFN010000051">
    <property type="protein sequence ID" value="MFL9888871.1"/>
    <property type="molecule type" value="Genomic_DNA"/>
</dbReference>
<dbReference type="Proteomes" id="UP001629249">
    <property type="component" value="Unassembled WGS sequence"/>
</dbReference>
<dbReference type="SUPFAM" id="SSF53474">
    <property type="entry name" value="alpha/beta-Hydrolases"/>
    <property type="match status" value="1"/>
</dbReference>
<dbReference type="Gene3D" id="3.40.50.1820">
    <property type="entry name" value="alpha/beta hydrolase"/>
    <property type="match status" value="1"/>
</dbReference>
<dbReference type="RefSeq" id="WP_408335760.1">
    <property type="nucleotide sequence ID" value="NZ_JAQQFH010000060.1"/>
</dbReference>
<keyword evidence="2" id="KW-1185">Reference proteome</keyword>
<gene>
    <name evidence="1" type="ORF">PQR66_38010</name>
</gene>
<evidence type="ECO:0008006" key="3">
    <source>
        <dbReference type="Google" id="ProtNLM"/>
    </source>
</evidence>
<organism evidence="1 2">
    <name type="scientific">Paraburkholderia agricolaris</name>
    <dbReference type="NCBI Taxonomy" id="2152888"/>
    <lineage>
        <taxon>Bacteria</taxon>
        <taxon>Pseudomonadati</taxon>
        <taxon>Pseudomonadota</taxon>
        <taxon>Betaproteobacteria</taxon>
        <taxon>Burkholderiales</taxon>
        <taxon>Burkholderiaceae</taxon>
        <taxon>Paraburkholderia</taxon>
    </lineage>
</organism>
<evidence type="ECO:0000313" key="1">
    <source>
        <dbReference type="EMBL" id="MFL9888871.1"/>
    </source>
</evidence>
<comment type="caution">
    <text evidence="1">The sequence shown here is derived from an EMBL/GenBank/DDBJ whole genome shotgun (WGS) entry which is preliminary data.</text>
</comment>
<proteinExistence type="predicted"/>
<accession>A0ABW9A2S8</accession>
<protein>
    <recommendedName>
        <fullName evidence="3">Dienelactone hydrolase domain-containing protein</fullName>
    </recommendedName>
</protein>
<reference evidence="1 2" key="1">
    <citation type="journal article" date="2024" name="Chem. Sci.">
        <title>Discovery of megapolipeptins by genome mining of a Burkholderiales bacteria collection.</title>
        <authorList>
            <person name="Paulo B.S."/>
            <person name="Recchia M.J.J."/>
            <person name="Lee S."/>
            <person name="Fergusson C.H."/>
            <person name="Romanowski S.B."/>
            <person name="Hernandez A."/>
            <person name="Krull N."/>
            <person name="Liu D.Y."/>
            <person name="Cavanagh H."/>
            <person name="Bos A."/>
            <person name="Gray C.A."/>
            <person name="Murphy B.T."/>
            <person name="Linington R.G."/>
            <person name="Eustaquio A.S."/>
        </authorList>
    </citation>
    <scope>NUCLEOTIDE SEQUENCE [LARGE SCALE GENOMIC DNA]</scope>
    <source>
        <strain evidence="1 2">RL16-012-BIC-B</strain>
    </source>
</reference>